<reference evidence="1 2" key="1">
    <citation type="submission" date="2019-05" db="EMBL/GenBank/DDBJ databases">
        <authorList>
            <consortium name="Science for Life Laboratories"/>
        </authorList>
    </citation>
    <scope>NUCLEOTIDE SEQUENCE [LARGE SCALE GENOMIC DNA]</scope>
    <source>
        <strain evidence="1">Soil9</strain>
    </source>
</reference>
<dbReference type="EMBL" id="LR593886">
    <property type="protein sequence ID" value="VTR91869.1"/>
    <property type="molecule type" value="Genomic_DNA"/>
</dbReference>
<dbReference type="RefSeq" id="WP_162666809.1">
    <property type="nucleotide sequence ID" value="NZ_LR593886.1"/>
</dbReference>
<protein>
    <submittedName>
        <fullName evidence="1">Uncharacterized protein</fullName>
    </submittedName>
</protein>
<proteinExistence type="predicted"/>
<evidence type="ECO:0000313" key="1">
    <source>
        <dbReference type="EMBL" id="VTR91869.1"/>
    </source>
</evidence>
<accession>A0A6P2CSF0</accession>
<evidence type="ECO:0000313" key="2">
    <source>
        <dbReference type="Proteomes" id="UP000464178"/>
    </source>
</evidence>
<keyword evidence="2" id="KW-1185">Reference proteome</keyword>
<dbReference type="KEGG" id="gms:SOIL9_58450"/>
<sequence>MTTTALAPATGEPIEEVLTDEEQRAKLLDKVVTIGDLLSRVWRLDDDMCRAGYGSPFGDEYNDLSNDLKDAVFAYVRALGRG</sequence>
<name>A0A6P2CSF0_9BACT</name>
<organism evidence="1 2">
    <name type="scientific">Gemmata massiliana</name>
    <dbReference type="NCBI Taxonomy" id="1210884"/>
    <lineage>
        <taxon>Bacteria</taxon>
        <taxon>Pseudomonadati</taxon>
        <taxon>Planctomycetota</taxon>
        <taxon>Planctomycetia</taxon>
        <taxon>Gemmatales</taxon>
        <taxon>Gemmataceae</taxon>
        <taxon>Gemmata</taxon>
    </lineage>
</organism>
<dbReference type="AlphaFoldDB" id="A0A6P2CSF0"/>
<gene>
    <name evidence="1" type="ORF">SOIL9_58450</name>
</gene>
<dbReference type="Proteomes" id="UP000464178">
    <property type="component" value="Chromosome"/>
</dbReference>